<sequence length="350" mass="39945">KLLNKKKWWKTPRNIAAICVPSGIIAAAIVIIIYVRITGKKREQIEEEELELRAYMDPLDSRPVSVETFLHGGIPTRYSFRRIKRYTNNFADRLGQGGFGTVYKVKLPNESLVAIKILDKSKHSQNQFMSEVATLGRIHHLNLVRLLGYCFEGSKRALVYEYMVNGSLEKYIHGQDQIALDWKQLYSIAMGTARGIAYLHDECRSRILHCDIKPHNILLDANFSPKIADFGLAKLTDREESHVSLTGVRGTPGYVAPEVWSVINGPVSDRSDVYSYGMLLMEMVGSRKNVDVKATGSSKFYYPEWAFKQVEMGEFERLREENITDEEDKNIAKKLCLVGLWCIQYSPSQR</sequence>
<dbReference type="InterPro" id="IPR011009">
    <property type="entry name" value="Kinase-like_dom_sf"/>
</dbReference>
<reference evidence="16 17" key="1">
    <citation type="journal article" date="2021" name="Nat. Plants">
        <title>The Taxus genome provides insights into paclitaxel biosynthesis.</title>
        <authorList>
            <person name="Xiong X."/>
            <person name="Gou J."/>
            <person name="Liao Q."/>
            <person name="Li Y."/>
            <person name="Zhou Q."/>
            <person name="Bi G."/>
            <person name="Li C."/>
            <person name="Du R."/>
            <person name="Wang X."/>
            <person name="Sun T."/>
            <person name="Guo L."/>
            <person name="Liang H."/>
            <person name="Lu P."/>
            <person name="Wu Y."/>
            <person name="Zhang Z."/>
            <person name="Ro D.K."/>
            <person name="Shang Y."/>
            <person name="Huang S."/>
            <person name="Yan J."/>
        </authorList>
    </citation>
    <scope>NUCLEOTIDE SEQUENCE [LARGE SCALE GENOMIC DNA]</scope>
    <source>
        <strain evidence="16">Ta-2019</strain>
    </source>
</reference>
<dbReference type="SMART" id="SM00220">
    <property type="entry name" value="S_TKc"/>
    <property type="match status" value="1"/>
</dbReference>
<keyword evidence="5" id="KW-0732">Signal</keyword>
<comment type="subcellular location">
    <subcellularLocation>
        <location evidence="1">Membrane</location>
        <topology evidence="1">Single-pass type I membrane protein</topology>
    </subcellularLocation>
</comment>
<comment type="caution">
    <text evidence="16">The sequence shown here is derived from an EMBL/GenBank/DDBJ whole genome shotgun (WGS) entry which is preliminary data.</text>
</comment>
<feature type="transmembrane region" description="Helical" evidence="14">
    <location>
        <begin position="15"/>
        <end position="35"/>
    </location>
</feature>
<gene>
    <name evidence="16" type="ORF">KI387_008784</name>
</gene>
<dbReference type="Gene3D" id="1.10.510.10">
    <property type="entry name" value="Transferase(Phosphotransferase) domain 1"/>
    <property type="match status" value="1"/>
</dbReference>
<dbReference type="GO" id="GO:0016020">
    <property type="term" value="C:membrane"/>
    <property type="evidence" value="ECO:0007669"/>
    <property type="project" value="UniProtKB-SubCell"/>
</dbReference>
<keyword evidence="8 12" id="KW-0067">ATP-binding</keyword>
<evidence type="ECO:0000256" key="3">
    <source>
        <dbReference type="ARBA" id="ARBA00022679"/>
    </source>
</evidence>
<evidence type="ECO:0000256" key="7">
    <source>
        <dbReference type="ARBA" id="ARBA00022777"/>
    </source>
</evidence>
<feature type="domain" description="Protein kinase" evidence="15">
    <location>
        <begin position="88"/>
        <end position="350"/>
    </location>
</feature>
<feature type="non-terminal residue" evidence="16">
    <location>
        <position position="1"/>
    </location>
</feature>
<evidence type="ECO:0000256" key="11">
    <source>
        <dbReference type="ARBA" id="ARBA00023180"/>
    </source>
</evidence>
<protein>
    <recommendedName>
        <fullName evidence="15">Protein kinase domain-containing protein</fullName>
    </recommendedName>
</protein>
<evidence type="ECO:0000256" key="6">
    <source>
        <dbReference type="ARBA" id="ARBA00022741"/>
    </source>
</evidence>
<feature type="non-terminal residue" evidence="16">
    <location>
        <position position="350"/>
    </location>
</feature>
<evidence type="ECO:0000256" key="4">
    <source>
        <dbReference type="ARBA" id="ARBA00022692"/>
    </source>
</evidence>
<feature type="binding site" evidence="12">
    <location>
        <position position="116"/>
    </location>
    <ligand>
        <name>ATP</name>
        <dbReference type="ChEBI" id="CHEBI:30616"/>
    </ligand>
</feature>
<keyword evidence="9 14" id="KW-1133">Transmembrane helix</keyword>
<evidence type="ECO:0000313" key="16">
    <source>
        <dbReference type="EMBL" id="KAH9304380.1"/>
    </source>
</evidence>
<dbReference type="FunFam" id="3.30.200.20:FF:000178">
    <property type="entry name" value="serine/threonine-protein kinase PBS1-like"/>
    <property type="match status" value="1"/>
</dbReference>
<dbReference type="SUPFAM" id="SSF56112">
    <property type="entry name" value="Protein kinase-like (PK-like)"/>
    <property type="match status" value="1"/>
</dbReference>
<keyword evidence="4 14" id="KW-0812">Transmembrane</keyword>
<dbReference type="Gene3D" id="3.30.200.20">
    <property type="entry name" value="Phosphorylase Kinase, domain 1"/>
    <property type="match status" value="1"/>
</dbReference>
<proteinExistence type="inferred from homology"/>
<dbReference type="InterPro" id="IPR008271">
    <property type="entry name" value="Ser/Thr_kinase_AS"/>
</dbReference>
<evidence type="ECO:0000256" key="10">
    <source>
        <dbReference type="ARBA" id="ARBA00023136"/>
    </source>
</evidence>
<dbReference type="InterPro" id="IPR045874">
    <property type="entry name" value="LRK10/LRL21-25-like"/>
</dbReference>
<evidence type="ECO:0000256" key="13">
    <source>
        <dbReference type="RuleBase" id="RU000304"/>
    </source>
</evidence>
<dbReference type="Proteomes" id="UP000824469">
    <property type="component" value="Unassembled WGS sequence"/>
</dbReference>
<dbReference type="PROSITE" id="PS00107">
    <property type="entry name" value="PROTEIN_KINASE_ATP"/>
    <property type="match status" value="1"/>
</dbReference>
<evidence type="ECO:0000256" key="1">
    <source>
        <dbReference type="ARBA" id="ARBA00004479"/>
    </source>
</evidence>
<evidence type="ECO:0000259" key="15">
    <source>
        <dbReference type="PROSITE" id="PS50011"/>
    </source>
</evidence>
<keyword evidence="3" id="KW-0808">Transferase</keyword>
<dbReference type="OMA" id="TPICISM"/>
<evidence type="ECO:0000256" key="8">
    <source>
        <dbReference type="ARBA" id="ARBA00022840"/>
    </source>
</evidence>
<dbReference type="FunFam" id="1.10.510.10:FF:000590">
    <property type="entry name" value="PR5-like receptor kinase"/>
    <property type="match status" value="1"/>
</dbReference>
<evidence type="ECO:0000256" key="9">
    <source>
        <dbReference type="ARBA" id="ARBA00022989"/>
    </source>
</evidence>
<dbReference type="AlphaFoldDB" id="A0AA38CPK5"/>
<dbReference type="PROSITE" id="PS50011">
    <property type="entry name" value="PROTEIN_KINASE_DOM"/>
    <property type="match status" value="1"/>
</dbReference>
<dbReference type="InterPro" id="IPR000719">
    <property type="entry name" value="Prot_kinase_dom"/>
</dbReference>
<comment type="similarity">
    <text evidence="13">Belongs to the protein kinase superfamily.</text>
</comment>
<name>A0AA38CPK5_TAXCH</name>
<evidence type="ECO:0000256" key="12">
    <source>
        <dbReference type="PROSITE-ProRule" id="PRU10141"/>
    </source>
</evidence>
<dbReference type="GO" id="GO:0005524">
    <property type="term" value="F:ATP binding"/>
    <property type="evidence" value="ECO:0007669"/>
    <property type="project" value="UniProtKB-UniRule"/>
</dbReference>
<keyword evidence="2 13" id="KW-0723">Serine/threonine-protein kinase</keyword>
<dbReference type="GO" id="GO:0004674">
    <property type="term" value="F:protein serine/threonine kinase activity"/>
    <property type="evidence" value="ECO:0007669"/>
    <property type="project" value="UniProtKB-KW"/>
</dbReference>
<evidence type="ECO:0000256" key="14">
    <source>
        <dbReference type="SAM" id="Phobius"/>
    </source>
</evidence>
<accession>A0AA38CPK5</accession>
<dbReference type="InterPro" id="IPR017441">
    <property type="entry name" value="Protein_kinase_ATP_BS"/>
</dbReference>
<dbReference type="Pfam" id="PF00069">
    <property type="entry name" value="Pkinase"/>
    <property type="match status" value="1"/>
</dbReference>
<dbReference type="PANTHER" id="PTHR27009">
    <property type="entry name" value="RUST RESISTANCE KINASE LR10-RELATED"/>
    <property type="match status" value="1"/>
</dbReference>
<keyword evidence="11" id="KW-0325">Glycoprotein</keyword>
<evidence type="ECO:0000313" key="17">
    <source>
        <dbReference type="Proteomes" id="UP000824469"/>
    </source>
</evidence>
<dbReference type="PROSITE" id="PS00108">
    <property type="entry name" value="PROTEIN_KINASE_ST"/>
    <property type="match status" value="1"/>
</dbReference>
<evidence type="ECO:0000256" key="5">
    <source>
        <dbReference type="ARBA" id="ARBA00022729"/>
    </source>
</evidence>
<keyword evidence="7" id="KW-0418">Kinase</keyword>
<evidence type="ECO:0000256" key="2">
    <source>
        <dbReference type="ARBA" id="ARBA00022527"/>
    </source>
</evidence>
<keyword evidence="17" id="KW-1185">Reference proteome</keyword>
<keyword evidence="10 14" id="KW-0472">Membrane</keyword>
<keyword evidence="6 12" id="KW-0547">Nucleotide-binding</keyword>
<organism evidence="16 17">
    <name type="scientific">Taxus chinensis</name>
    <name type="common">Chinese yew</name>
    <name type="synonym">Taxus wallichiana var. chinensis</name>
    <dbReference type="NCBI Taxonomy" id="29808"/>
    <lineage>
        <taxon>Eukaryota</taxon>
        <taxon>Viridiplantae</taxon>
        <taxon>Streptophyta</taxon>
        <taxon>Embryophyta</taxon>
        <taxon>Tracheophyta</taxon>
        <taxon>Spermatophyta</taxon>
        <taxon>Pinopsida</taxon>
        <taxon>Pinidae</taxon>
        <taxon>Conifers II</taxon>
        <taxon>Cupressales</taxon>
        <taxon>Taxaceae</taxon>
        <taxon>Taxus</taxon>
    </lineage>
</organism>
<dbReference type="EMBL" id="JAHRHJ020000008">
    <property type="protein sequence ID" value="KAH9304380.1"/>
    <property type="molecule type" value="Genomic_DNA"/>
</dbReference>